<dbReference type="EMBL" id="CP000478">
    <property type="protein sequence ID" value="ABK16501.1"/>
    <property type="molecule type" value="Genomic_DNA"/>
</dbReference>
<feature type="domain" description="NAD-dependent epimerase/dehydratase" evidence="2">
    <location>
        <begin position="8"/>
        <end position="238"/>
    </location>
</feature>
<gene>
    <name evidence="3" type="ordered locus">Sfum_0803</name>
</gene>
<dbReference type="Proteomes" id="UP000001784">
    <property type="component" value="Chromosome"/>
</dbReference>
<evidence type="ECO:0000313" key="4">
    <source>
        <dbReference type="Proteomes" id="UP000001784"/>
    </source>
</evidence>
<evidence type="ECO:0000256" key="1">
    <source>
        <dbReference type="ARBA" id="ARBA00007637"/>
    </source>
</evidence>
<sequence length="315" mass="35159">MRQEASRVLLVGGNGFIGSHLIDELLRKGYSVRVLDRNPEIFRKAVPGVEYVTGSFADLFTLREAVEGCDILIHLAHSTVPSTSLNHPEEEVLASVGAFVNMINCFKHKAIGKIVYFSSGGAVYGNPESLPVFEEARAKPISPYGVAKLMMEKYLYMFSYLYGLEYIIVRPSNPFGPRQNYMGEQGVIPIFFRKILDDETISIWGDGKGTKDYLYVEDLAGAVVSLIESGFDKSIYNISSGIGRSLLSIIDNISNICGKRPNIEFVAKRTHDVSNITLSFDKIRNRTGWVPTTTFEDGLIQTFKWIQNTKSNMSK</sequence>
<dbReference type="OrthoDB" id="9802815at2"/>
<dbReference type="Pfam" id="PF01370">
    <property type="entry name" value="Epimerase"/>
    <property type="match status" value="1"/>
</dbReference>
<comment type="similarity">
    <text evidence="1">Belongs to the NAD(P)-dependent epimerase/dehydratase family.</text>
</comment>
<dbReference type="AlphaFoldDB" id="A0LGE9"/>
<dbReference type="PANTHER" id="PTHR43000">
    <property type="entry name" value="DTDP-D-GLUCOSE 4,6-DEHYDRATASE-RELATED"/>
    <property type="match status" value="1"/>
</dbReference>
<dbReference type="STRING" id="335543.Sfum_0803"/>
<dbReference type="InterPro" id="IPR036291">
    <property type="entry name" value="NAD(P)-bd_dom_sf"/>
</dbReference>
<dbReference type="InParanoid" id="A0LGE9"/>
<reference evidence="3 4" key="1">
    <citation type="submission" date="2006-10" db="EMBL/GenBank/DDBJ databases">
        <title>Complete sequence of Syntrophobacter fumaroxidans MPOB.</title>
        <authorList>
            <consortium name="US DOE Joint Genome Institute"/>
            <person name="Copeland A."/>
            <person name="Lucas S."/>
            <person name="Lapidus A."/>
            <person name="Barry K."/>
            <person name="Detter J.C."/>
            <person name="Glavina del Rio T."/>
            <person name="Hammon N."/>
            <person name="Israni S."/>
            <person name="Pitluck S."/>
            <person name="Goltsman E.G."/>
            <person name="Martinez M."/>
            <person name="Schmutz J."/>
            <person name="Larimer F."/>
            <person name="Land M."/>
            <person name="Hauser L."/>
            <person name="Kyrpides N."/>
            <person name="Kim E."/>
            <person name="Boone D.R."/>
            <person name="Brockman F."/>
            <person name="Culley D."/>
            <person name="Ferry J."/>
            <person name="Gunsalus R."/>
            <person name="McInerney M.J."/>
            <person name="Morrison M."/>
            <person name="Plugge C."/>
            <person name="Rohlin L."/>
            <person name="Scholten J."/>
            <person name="Sieber J."/>
            <person name="Stams A.J.M."/>
            <person name="Worm P."/>
            <person name="Henstra A.M."/>
            <person name="Richardson P."/>
        </authorList>
    </citation>
    <scope>NUCLEOTIDE SEQUENCE [LARGE SCALE GENOMIC DNA]</scope>
    <source>
        <strain evidence="4">DSM 10017 / MPOB</strain>
    </source>
</reference>
<dbReference type="Gene3D" id="3.40.50.720">
    <property type="entry name" value="NAD(P)-binding Rossmann-like Domain"/>
    <property type="match status" value="1"/>
</dbReference>
<protein>
    <submittedName>
        <fullName evidence="3">NAD-dependent epimerase/dehydratase</fullName>
    </submittedName>
</protein>
<evidence type="ECO:0000313" key="3">
    <source>
        <dbReference type="EMBL" id="ABK16501.1"/>
    </source>
</evidence>
<accession>A0LGE9</accession>
<evidence type="ECO:0000259" key="2">
    <source>
        <dbReference type="Pfam" id="PF01370"/>
    </source>
</evidence>
<organism evidence="3 4">
    <name type="scientific">Syntrophobacter fumaroxidans (strain DSM 10017 / MPOB)</name>
    <dbReference type="NCBI Taxonomy" id="335543"/>
    <lineage>
        <taxon>Bacteria</taxon>
        <taxon>Pseudomonadati</taxon>
        <taxon>Thermodesulfobacteriota</taxon>
        <taxon>Syntrophobacteria</taxon>
        <taxon>Syntrophobacterales</taxon>
        <taxon>Syntrophobacteraceae</taxon>
        <taxon>Syntrophobacter</taxon>
    </lineage>
</organism>
<dbReference type="KEGG" id="sfu:Sfum_0803"/>
<dbReference type="RefSeq" id="WP_011697674.1">
    <property type="nucleotide sequence ID" value="NC_008554.1"/>
</dbReference>
<dbReference type="HOGENOM" id="CLU_007383_1_7_7"/>
<dbReference type="eggNOG" id="COG0451">
    <property type="taxonomic scope" value="Bacteria"/>
</dbReference>
<name>A0LGE9_SYNFM</name>
<dbReference type="SUPFAM" id="SSF51735">
    <property type="entry name" value="NAD(P)-binding Rossmann-fold domains"/>
    <property type="match status" value="1"/>
</dbReference>
<keyword evidence="4" id="KW-1185">Reference proteome</keyword>
<proteinExistence type="inferred from homology"/>
<dbReference type="InterPro" id="IPR001509">
    <property type="entry name" value="Epimerase_deHydtase"/>
</dbReference>